<comment type="caution">
    <text evidence="1">The sequence shown here is derived from an EMBL/GenBank/DDBJ whole genome shotgun (WGS) entry which is preliminary data.</text>
</comment>
<evidence type="ECO:0000313" key="2">
    <source>
        <dbReference type="Proteomes" id="UP000727056"/>
    </source>
</evidence>
<dbReference type="EMBL" id="JAAVJC010000002">
    <property type="protein sequence ID" value="NJQ13496.1"/>
    <property type="molecule type" value="Genomic_DNA"/>
</dbReference>
<sequence>MYTLQSLANGLRTDHPVPGLPFVDDAHLPLDDPEALEAIGRGAGDGMWGRWDSEQPGRGWRGYTTDPIRHDLAWVVRHHPALGRSVLLIRDEDAASMHSALQGAPLLYRAGGYWWDGATWYRPAQIWDSASENYLRTPAKSAITVSAADLLDDTAEPTAGQIRKIATFDSAADAPTPHRWTDHLALWAEHRTTRSDAPTAIQLTQCVVKPSAPELAGDQLVGIPEMAELAGIAASTLRAYVSRGEGDVPLPQATVSGRSAWSRPVAQDWAHARRRSADSVVATLTGGDASTRPPGIRDVQDHFGRAFHASLFSRPDIRKRWALRWRGEDEVRKVADQLARNVADGLDQIIPTDDLAATVRHAVLDELALQHDSRPDQSYGLSPRVTRTLDWLIRHHPKYGHRVLGDIVGEAERRLGIPRHRMERCLRTSLALDGKLSDEQLHDYLEVALPPTKATTQDH</sequence>
<evidence type="ECO:0008006" key="3">
    <source>
        <dbReference type="Google" id="ProtNLM"/>
    </source>
</evidence>
<proteinExistence type="predicted"/>
<dbReference type="RefSeq" id="WP_168086338.1">
    <property type="nucleotide sequence ID" value="NZ_BHZH01000076.1"/>
</dbReference>
<evidence type="ECO:0000313" key="1">
    <source>
        <dbReference type="EMBL" id="NJQ13496.1"/>
    </source>
</evidence>
<dbReference type="Proteomes" id="UP000727056">
    <property type="component" value="Unassembled WGS sequence"/>
</dbReference>
<keyword evidence="2" id="KW-1185">Reference proteome</keyword>
<organism evidence="1 2">
    <name type="scientific">Streptomyces bohaiensis</name>
    <dbReference type="NCBI Taxonomy" id="1431344"/>
    <lineage>
        <taxon>Bacteria</taxon>
        <taxon>Bacillati</taxon>
        <taxon>Actinomycetota</taxon>
        <taxon>Actinomycetes</taxon>
        <taxon>Kitasatosporales</taxon>
        <taxon>Streptomycetaceae</taxon>
        <taxon>Streptomyces</taxon>
    </lineage>
</organism>
<reference evidence="1 2" key="1">
    <citation type="submission" date="2020-03" db="EMBL/GenBank/DDBJ databases">
        <title>Draft genome of Streptomyces sp. ventii, isolated from the Axial Seamount in the Pacific Ocean, and resequencing of the two type strains Streptomyces lonarensis strain NCL 716 and Streptomyces bohaiensis strain 11A07.</title>
        <authorList>
            <person name="Loughran R.M."/>
            <person name="Pfannmuller K.M."/>
            <person name="Wasson B.J."/>
            <person name="Deadmond M.C."/>
            <person name="Paddock B.E."/>
            <person name="Koyack M.J."/>
            <person name="Gallegos D.A."/>
            <person name="Mitchell E.A."/>
            <person name="Ushijima B."/>
            <person name="Saw J.H."/>
            <person name="Mcphail K.L."/>
            <person name="Videau P."/>
        </authorList>
    </citation>
    <scope>NUCLEOTIDE SEQUENCE [LARGE SCALE GENOMIC DNA]</scope>
    <source>
        <strain evidence="1 2">11A07</strain>
    </source>
</reference>
<accession>A0ABX1C5M3</accession>
<protein>
    <recommendedName>
        <fullName evidence="3">DNA-binding protein</fullName>
    </recommendedName>
</protein>
<name>A0ABX1C5M3_9ACTN</name>
<gene>
    <name evidence="1" type="ORF">HCN52_00645</name>
</gene>